<dbReference type="InterPro" id="IPR050765">
    <property type="entry name" value="Riboflavin_Biosynth_HTPR"/>
</dbReference>
<name>A0A9Q9I8W6_9ACTN</name>
<dbReference type="GO" id="GO:0008703">
    <property type="term" value="F:5-amino-6-(5-phosphoribosylamino)uracil reductase activity"/>
    <property type="evidence" value="ECO:0007669"/>
    <property type="project" value="InterPro"/>
</dbReference>
<dbReference type="Proteomes" id="UP001058003">
    <property type="component" value="Chromosome"/>
</dbReference>
<dbReference type="PANTHER" id="PTHR38011">
    <property type="entry name" value="DIHYDROFOLATE REDUCTASE FAMILY PROTEIN (AFU_ORTHOLOGUE AFUA_8G06820)"/>
    <property type="match status" value="1"/>
</dbReference>
<dbReference type="Pfam" id="PF01872">
    <property type="entry name" value="RibD_C"/>
    <property type="match status" value="1"/>
</dbReference>
<accession>A0A9Q9I8W6</accession>
<protein>
    <submittedName>
        <fullName evidence="2">Dihydrofolate reductase family protein</fullName>
    </submittedName>
</protein>
<dbReference type="RefSeq" id="WP_033358758.1">
    <property type="nucleotide sequence ID" value="NZ_CP073767.1"/>
</dbReference>
<dbReference type="PANTHER" id="PTHR38011:SF2">
    <property type="entry name" value="BIFUNCTIONAL DEAMINASE-REDUCTASE DOMAIN PROTEIN"/>
    <property type="match status" value="1"/>
</dbReference>
<dbReference type="GO" id="GO:0009231">
    <property type="term" value="P:riboflavin biosynthetic process"/>
    <property type="evidence" value="ECO:0007669"/>
    <property type="project" value="InterPro"/>
</dbReference>
<dbReference type="InterPro" id="IPR002734">
    <property type="entry name" value="RibDG_C"/>
</dbReference>
<sequence>MRKLTVIEFLTLDGVMQGLGSPDEDRDGGFEHGGWSAPYFDERQAAAAAEGLASTTAYLFGRRTYEKMFEFWPTQPDTNPIAAHMNATEKYVATGTLTELTWHNARVLDAPLGAGVRKLKSDGDGTIAVLGSGALVQDLIAEDLVDGYRLFLHPLLLGTGKRLFRGAPAPQRLRLVDCTQTSTGVLILSYDLTGDR</sequence>
<keyword evidence="3" id="KW-1185">Reference proteome</keyword>
<reference evidence="2" key="1">
    <citation type="submission" date="2021-04" db="EMBL/GenBank/DDBJ databases">
        <title>Dactylosporangium aurantiacum NRRL B-8018 full assembly.</title>
        <authorList>
            <person name="Hartkoorn R.C."/>
            <person name="Beaudoing E."/>
            <person name="Hot D."/>
        </authorList>
    </citation>
    <scope>NUCLEOTIDE SEQUENCE</scope>
    <source>
        <strain evidence="2">NRRL B-8018</strain>
    </source>
</reference>
<evidence type="ECO:0000313" key="3">
    <source>
        <dbReference type="Proteomes" id="UP001058003"/>
    </source>
</evidence>
<dbReference type="SUPFAM" id="SSF53597">
    <property type="entry name" value="Dihydrofolate reductase-like"/>
    <property type="match status" value="1"/>
</dbReference>
<dbReference type="KEGG" id="daur:Daura_35370"/>
<dbReference type="EMBL" id="CP073767">
    <property type="protein sequence ID" value="UWZ51959.1"/>
    <property type="molecule type" value="Genomic_DNA"/>
</dbReference>
<gene>
    <name evidence="2" type="ORF">Daura_35370</name>
</gene>
<feature type="domain" description="Bacterial bifunctional deaminase-reductase C-terminal" evidence="1">
    <location>
        <begin position="3"/>
        <end position="186"/>
    </location>
</feature>
<evidence type="ECO:0000259" key="1">
    <source>
        <dbReference type="Pfam" id="PF01872"/>
    </source>
</evidence>
<dbReference type="AlphaFoldDB" id="A0A9Q9I8W6"/>
<dbReference type="Gene3D" id="3.40.430.10">
    <property type="entry name" value="Dihydrofolate Reductase, subunit A"/>
    <property type="match status" value="1"/>
</dbReference>
<dbReference type="InterPro" id="IPR024072">
    <property type="entry name" value="DHFR-like_dom_sf"/>
</dbReference>
<evidence type="ECO:0000313" key="2">
    <source>
        <dbReference type="EMBL" id="UWZ51959.1"/>
    </source>
</evidence>
<organism evidence="2 3">
    <name type="scientific">Dactylosporangium aurantiacum</name>
    <dbReference type="NCBI Taxonomy" id="35754"/>
    <lineage>
        <taxon>Bacteria</taxon>
        <taxon>Bacillati</taxon>
        <taxon>Actinomycetota</taxon>
        <taxon>Actinomycetes</taxon>
        <taxon>Micromonosporales</taxon>
        <taxon>Micromonosporaceae</taxon>
        <taxon>Dactylosporangium</taxon>
    </lineage>
</organism>
<proteinExistence type="predicted"/>
<dbReference type="OrthoDB" id="3471694at2"/>